<evidence type="ECO:0000256" key="1">
    <source>
        <dbReference type="SAM" id="Phobius"/>
    </source>
</evidence>
<dbReference type="PANTHER" id="PTHR30188">
    <property type="entry name" value="ABC TRANSPORTER PERMEASE PROTEIN-RELATED"/>
    <property type="match status" value="1"/>
</dbReference>
<dbReference type="GO" id="GO:0005548">
    <property type="term" value="F:phospholipid transporter activity"/>
    <property type="evidence" value="ECO:0007669"/>
    <property type="project" value="TreeGrafter"/>
</dbReference>
<accession>A0A382I640</accession>
<dbReference type="PANTHER" id="PTHR30188:SF4">
    <property type="entry name" value="PROTEIN TRIGALACTOSYLDIACYLGLYCEROL 1, CHLOROPLASTIC"/>
    <property type="match status" value="1"/>
</dbReference>
<evidence type="ECO:0000313" key="2">
    <source>
        <dbReference type="EMBL" id="SVB95008.1"/>
    </source>
</evidence>
<keyword evidence="1" id="KW-1133">Transmembrane helix</keyword>
<name>A0A382I640_9ZZZZ</name>
<gene>
    <name evidence="2" type="ORF">METZ01_LOCUS247862</name>
</gene>
<dbReference type="InterPro" id="IPR030802">
    <property type="entry name" value="Permease_MalE"/>
</dbReference>
<organism evidence="2">
    <name type="scientific">marine metagenome</name>
    <dbReference type="NCBI Taxonomy" id="408172"/>
    <lineage>
        <taxon>unclassified sequences</taxon>
        <taxon>metagenomes</taxon>
        <taxon>ecological metagenomes</taxon>
    </lineage>
</organism>
<dbReference type="EMBL" id="UINC01065393">
    <property type="protein sequence ID" value="SVB95008.1"/>
    <property type="molecule type" value="Genomic_DNA"/>
</dbReference>
<reference evidence="2" key="1">
    <citation type="submission" date="2018-05" db="EMBL/GenBank/DDBJ databases">
        <authorList>
            <person name="Lanie J.A."/>
            <person name="Ng W.-L."/>
            <person name="Kazmierczak K.M."/>
            <person name="Andrzejewski T.M."/>
            <person name="Davidsen T.M."/>
            <person name="Wayne K.J."/>
            <person name="Tettelin H."/>
            <person name="Glass J.I."/>
            <person name="Rusch D."/>
            <person name="Podicherti R."/>
            <person name="Tsui H.-C.T."/>
            <person name="Winkler M.E."/>
        </authorList>
    </citation>
    <scope>NUCLEOTIDE SEQUENCE</scope>
</reference>
<dbReference type="AlphaFoldDB" id="A0A382I640"/>
<feature type="transmembrane region" description="Helical" evidence="1">
    <location>
        <begin position="12"/>
        <end position="33"/>
    </location>
</feature>
<protein>
    <recommendedName>
        <fullName evidence="3">ABC transporter permease</fullName>
    </recommendedName>
</protein>
<feature type="transmembrane region" description="Helical" evidence="1">
    <location>
        <begin position="45"/>
        <end position="69"/>
    </location>
</feature>
<dbReference type="GO" id="GO:0043190">
    <property type="term" value="C:ATP-binding cassette (ABC) transporter complex"/>
    <property type="evidence" value="ECO:0007669"/>
    <property type="project" value="InterPro"/>
</dbReference>
<evidence type="ECO:0008006" key="3">
    <source>
        <dbReference type="Google" id="ProtNLM"/>
    </source>
</evidence>
<proteinExistence type="predicted"/>
<feature type="transmembrane region" description="Helical" evidence="1">
    <location>
        <begin position="159"/>
        <end position="182"/>
    </location>
</feature>
<keyword evidence="1" id="KW-0812">Transmembrane</keyword>
<sequence length="224" mass="23896">YWSNTTAQMIEIGLHSLPIILFIAFFSGMVTAVQTGYQFQAYVPLYLVGSVVLESVVLELAPVLGGLVLSGRVGAKIAAEIGTMKVTEQIDAMEVMAMNPYLYLAIPRILAGMVMVPVLVVFADLMGVLSGMVVAVNTLDVSTPDFIKGMRAFWNEKDAYFGIAKAFSFGLTITSIACYQGFKVPTNSGAEGVGAATTNTVVVSCLVILVLDYVLANALLYTVI</sequence>
<dbReference type="Pfam" id="PF02405">
    <property type="entry name" value="MlaE"/>
    <property type="match status" value="1"/>
</dbReference>
<feature type="transmembrane region" description="Helical" evidence="1">
    <location>
        <begin position="202"/>
        <end position="223"/>
    </location>
</feature>
<feature type="non-terminal residue" evidence="2">
    <location>
        <position position="1"/>
    </location>
</feature>
<keyword evidence="1" id="KW-0472">Membrane</keyword>
<feature type="transmembrane region" description="Helical" evidence="1">
    <location>
        <begin position="101"/>
        <end position="122"/>
    </location>
</feature>